<evidence type="ECO:0000313" key="2">
    <source>
        <dbReference type="EMBL" id="MBM3281956.1"/>
    </source>
</evidence>
<reference evidence="2" key="1">
    <citation type="submission" date="2019-03" db="EMBL/GenBank/DDBJ databases">
        <title>Lake Tanganyika Metagenome-Assembled Genomes (MAGs).</title>
        <authorList>
            <person name="Tran P."/>
        </authorList>
    </citation>
    <scope>NUCLEOTIDE SEQUENCE</scope>
    <source>
        <strain evidence="2">M_DeepCast_50m_m2_156</strain>
    </source>
</reference>
<dbReference type="InterPro" id="IPR000182">
    <property type="entry name" value="GNAT_dom"/>
</dbReference>
<dbReference type="Gene3D" id="3.40.630.30">
    <property type="match status" value="1"/>
</dbReference>
<name>A0A8T4C621_9ARCH</name>
<proteinExistence type="predicted"/>
<evidence type="ECO:0000259" key="1">
    <source>
        <dbReference type="PROSITE" id="PS51186"/>
    </source>
</evidence>
<dbReference type="Pfam" id="PF00583">
    <property type="entry name" value="Acetyltransf_1"/>
    <property type="match status" value="1"/>
</dbReference>
<dbReference type="SUPFAM" id="SSF55729">
    <property type="entry name" value="Acyl-CoA N-acyltransferases (Nat)"/>
    <property type="match status" value="1"/>
</dbReference>
<protein>
    <submittedName>
        <fullName evidence="2">GNAT family N-acetyltransferase</fullName>
    </submittedName>
</protein>
<sequence>MSESTTPALKHVLPLRYAVWDRSDTSLYHDLNSLWRLQYPKSVLSQKRFAELAAIGYGFLLVYRGKKPVGYVWYSYFPRSRNREYLTTLEYFVRKEERGKDIPKKMIEQIFLLARQKGMPLIHLLHNNPRMVQHIEEIVARNRALKARTGVSSAVQVRLSSQKPTSPFRDAFVRIKPTKRFMKK</sequence>
<gene>
    <name evidence="2" type="ORF">FJY86_01270</name>
</gene>
<dbReference type="PROSITE" id="PS51186">
    <property type="entry name" value="GNAT"/>
    <property type="match status" value="1"/>
</dbReference>
<dbReference type="GO" id="GO:0016747">
    <property type="term" value="F:acyltransferase activity, transferring groups other than amino-acyl groups"/>
    <property type="evidence" value="ECO:0007669"/>
    <property type="project" value="InterPro"/>
</dbReference>
<dbReference type="CDD" id="cd04301">
    <property type="entry name" value="NAT_SF"/>
    <property type="match status" value="1"/>
</dbReference>
<comment type="caution">
    <text evidence="2">The sequence shown here is derived from an EMBL/GenBank/DDBJ whole genome shotgun (WGS) entry which is preliminary data.</text>
</comment>
<feature type="domain" description="N-acetyltransferase" evidence="1">
    <location>
        <begin position="1"/>
        <end position="179"/>
    </location>
</feature>
<dbReference type="Proteomes" id="UP000774699">
    <property type="component" value="Unassembled WGS sequence"/>
</dbReference>
<evidence type="ECO:0000313" key="3">
    <source>
        <dbReference type="Proteomes" id="UP000774699"/>
    </source>
</evidence>
<accession>A0A8T4C621</accession>
<dbReference type="InterPro" id="IPR016181">
    <property type="entry name" value="Acyl_CoA_acyltransferase"/>
</dbReference>
<dbReference type="EMBL" id="VGJJ01000005">
    <property type="protein sequence ID" value="MBM3281956.1"/>
    <property type="molecule type" value="Genomic_DNA"/>
</dbReference>
<dbReference type="AlphaFoldDB" id="A0A8T4C621"/>
<organism evidence="2 3">
    <name type="scientific">Candidatus Iainarchaeum sp</name>
    <dbReference type="NCBI Taxonomy" id="3101447"/>
    <lineage>
        <taxon>Archaea</taxon>
        <taxon>Candidatus Iainarchaeota</taxon>
        <taxon>Candidatus Iainarchaeia</taxon>
        <taxon>Candidatus Iainarchaeales</taxon>
        <taxon>Candidatus Iainarchaeaceae</taxon>
        <taxon>Candidatus Iainarchaeum</taxon>
    </lineage>
</organism>